<reference evidence="8" key="2">
    <citation type="submission" date="2021-04" db="EMBL/GenBank/DDBJ databases">
        <authorList>
            <person name="Gilroy R."/>
        </authorList>
    </citation>
    <scope>NUCLEOTIDE SEQUENCE</scope>
    <source>
        <strain evidence="8">CHK165-2605</strain>
    </source>
</reference>
<dbReference type="Pfam" id="PF02310">
    <property type="entry name" value="B12-binding"/>
    <property type="match status" value="1"/>
</dbReference>
<evidence type="ECO:0000256" key="5">
    <source>
        <dbReference type="ARBA" id="ARBA00023014"/>
    </source>
</evidence>
<evidence type="ECO:0000256" key="3">
    <source>
        <dbReference type="ARBA" id="ARBA00022723"/>
    </source>
</evidence>
<dbReference type="SFLD" id="SFLDG01082">
    <property type="entry name" value="B12-binding_domain_containing"/>
    <property type="match status" value="1"/>
</dbReference>
<dbReference type="GO" id="GO:0046872">
    <property type="term" value="F:metal ion binding"/>
    <property type="evidence" value="ECO:0007669"/>
    <property type="project" value="UniProtKB-KW"/>
</dbReference>
<dbReference type="CDD" id="cd02068">
    <property type="entry name" value="radical_SAM_B12_BD"/>
    <property type="match status" value="1"/>
</dbReference>
<evidence type="ECO:0000256" key="4">
    <source>
        <dbReference type="ARBA" id="ARBA00023004"/>
    </source>
</evidence>
<dbReference type="InterPro" id="IPR025288">
    <property type="entry name" value="DUF4080"/>
</dbReference>
<dbReference type="Gene3D" id="3.80.30.20">
    <property type="entry name" value="tm_1862 like domain"/>
    <property type="match status" value="1"/>
</dbReference>
<dbReference type="PROSITE" id="PS51332">
    <property type="entry name" value="B12_BINDING"/>
    <property type="match status" value="1"/>
</dbReference>
<dbReference type="Pfam" id="PF04055">
    <property type="entry name" value="Radical_SAM"/>
    <property type="match status" value="1"/>
</dbReference>
<sequence>MNILLAAINAKYIHSNLAVYSLRAYACSYMEETRIAEYTINQPADEILMDIYIRQPDILCFSCYLWNIDYVEQLIREIPKILPETKIWLGGPEVSYNAREMLEQYSGLSGIICGEGEETFQELMDHYHSGTDLPEIRGIVYRESDGRITETQPRPVLDLSTVPFVYEHIEDFRNRIIYYESSRGCPFSCSYCLSSIDKCLRFRNLDLVKRELQFFIDHEVPQVKFVDRTFNCRHDHAVAVWKYIKEHDKGITNFHFEIAADLLNEEEIALIRSMRPGLIQLEIGIQSANSGTISEINRKMDLGKVERTVAQIREKRNVHQHLDLIAGLPYEDYDSFEESFDRVYAMRPDQLQLGFLKVLKGSLMHEKAQEYDLVYQDRPPYEVLSTKWLSYADVIRLKKIEEMVEVYYNSGQFRNTVEYAEKEFAGAFAMYSSLADYYDRNGLFKVSHSRIARYEILFRFLEEHMEIRPDGLKEEEQSASGVSENMMDEYAAWLTLDLYLRDNVKNRPSFLPENKVTSDEAAAFYKTEEEERRYLKNYAGYDRRQMRKMTHLERLFGRMVLFDYRERDPLSGDAKVYEIEERVVGNEFSR</sequence>
<reference evidence="8" key="1">
    <citation type="journal article" date="2021" name="PeerJ">
        <title>Extensive microbial diversity within the chicken gut microbiome revealed by metagenomics and culture.</title>
        <authorList>
            <person name="Gilroy R."/>
            <person name="Ravi A."/>
            <person name="Getino M."/>
            <person name="Pursley I."/>
            <person name="Horton D.L."/>
            <person name="Alikhan N.F."/>
            <person name="Baker D."/>
            <person name="Gharbi K."/>
            <person name="Hall N."/>
            <person name="Watson M."/>
            <person name="Adriaenssens E.M."/>
            <person name="Foster-Nyarko E."/>
            <person name="Jarju S."/>
            <person name="Secka A."/>
            <person name="Antonio M."/>
            <person name="Oren A."/>
            <person name="Chaudhuri R.R."/>
            <person name="La Ragione R."/>
            <person name="Hildebrand F."/>
            <person name="Pallen M.J."/>
        </authorList>
    </citation>
    <scope>NUCLEOTIDE SEQUENCE</scope>
    <source>
        <strain evidence="8">CHK165-2605</strain>
    </source>
</reference>
<organism evidence="8 9">
    <name type="scientific">Candidatus Mediterraneibacter gallistercoris</name>
    <dbReference type="NCBI Taxonomy" id="2838671"/>
    <lineage>
        <taxon>Bacteria</taxon>
        <taxon>Bacillati</taxon>
        <taxon>Bacillota</taxon>
        <taxon>Clostridia</taxon>
        <taxon>Lachnospirales</taxon>
        <taxon>Lachnospiraceae</taxon>
        <taxon>Mediterraneibacter</taxon>
    </lineage>
</organism>
<dbReference type="Gene3D" id="3.40.50.280">
    <property type="entry name" value="Cobalamin-binding domain"/>
    <property type="match status" value="1"/>
</dbReference>
<dbReference type="GO" id="GO:0005829">
    <property type="term" value="C:cytosol"/>
    <property type="evidence" value="ECO:0007669"/>
    <property type="project" value="TreeGrafter"/>
</dbReference>
<comment type="caution">
    <text evidence="8">The sequence shown here is derived from an EMBL/GenBank/DDBJ whole genome shotgun (WGS) entry which is preliminary data.</text>
</comment>
<dbReference type="SUPFAM" id="SSF102114">
    <property type="entry name" value="Radical SAM enzymes"/>
    <property type="match status" value="1"/>
</dbReference>
<name>A0A9D2P633_9FIRM</name>
<gene>
    <name evidence="8" type="ORF">H9756_08665</name>
</gene>
<dbReference type="InterPro" id="IPR051198">
    <property type="entry name" value="BchE-like"/>
</dbReference>
<keyword evidence="5" id="KW-0411">Iron-sulfur</keyword>
<dbReference type="InterPro" id="IPR007197">
    <property type="entry name" value="rSAM"/>
</dbReference>
<dbReference type="AlphaFoldDB" id="A0A9D2P633"/>
<evidence type="ECO:0000313" key="9">
    <source>
        <dbReference type="Proteomes" id="UP000823895"/>
    </source>
</evidence>
<dbReference type="GO" id="GO:0051539">
    <property type="term" value="F:4 iron, 4 sulfur cluster binding"/>
    <property type="evidence" value="ECO:0007669"/>
    <property type="project" value="UniProtKB-KW"/>
</dbReference>
<dbReference type="SUPFAM" id="SSF52242">
    <property type="entry name" value="Cobalamin (vitamin B12)-binding domain"/>
    <property type="match status" value="1"/>
</dbReference>
<accession>A0A9D2P633</accession>
<feature type="domain" description="B12-binding" evidence="6">
    <location>
        <begin position="1"/>
        <end position="134"/>
    </location>
</feature>
<evidence type="ECO:0000313" key="8">
    <source>
        <dbReference type="EMBL" id="HJC43733.1"/>
    </source>
</evidence>
<keyword evidence="3" id="KW-0479">Metal-binding</keyword>
<dbReference type="InterPro" id="IPR034466">
    <property type="entry name" value="Methyltransferase_Class_B"/>
</dbReference>
<dbReference type="GO" id="GO:0003824">
    <property type="term" value="F:catalytic activity"/>
    <property type="evidence" value="ECO:0007669"/>
    <property type="project" value="InterPro"/>
</dbReference>
<evidence type="ECO:0000256" key="2">
    <source>
        <dbReference type="ARBA" id="ARBA00022691"/>
    </source>
</evidence>
<dbReference type="CDD" id="cd01335">
    <property type="entry name" value="Radical_SAM"/>
    <property type="match status" value="1"/>
</dbReference>
<comment type="cofactor">
    <cofactor evidence="1">
        <name>[4Fe-4S] cluster</name>
        <dbReference type="ChEBI" id="CHEBI:49883"/>
    </cofactor>
</comment>
<dbReference type="GO" id="GO:0031419">
    <property type="term" value="F:cobalamin binding"/>
    <property type="evidence" value="ECO:0007669"/>
    <property type="project" value="InterPro"/>
</dbReference>
<dbReference type="Pfam" id="PF13311">
    <property type="entry name" value="DUF4080"/>
    <property type="match status" value="1"/>
</dbReference>
<proteinExistence type="predicted"/>
<dbReference type="PANTHER" id="PTHR43409">
    <property type="entry name" value="ANAEROBIC MAGNESIUM-PROTOPORPHYRIN IX MONOMETHYL ESTER CYCLASE-RELATED"/>
    <property type="match status" value="1"/>
</dbReference>
<dbReference type="EMBL" id="DWWI01000180">
    <property type="protein sequence ID" value="HJC43733.1"/>
    <property type="molecule type" value="Genomic_DNA"/>
</dbReference>
<dbReference type="InterPro" id="IPR036724">
    <property type="entry name" value="Cobalamin-bd_sf"/>
</dbReference>
<evidence type="ECO:0000256" key="1">
    <source>
        <dbReference type="ARBA" id="ARBA00001966"/>
    </source>
</evidence>
<evidence type="ECO:0000259" key="6">
    <source>
        <dbReference type="PROSITE" id="PS51332"/>
    </source>
</evidence>
<dbReference type="InterPro" id="IPR058240">
    <property type="entry name" value="rSAM_sf"/>
</dbReference>
<dbReference type="InterPro" id="IPR006158">
    <property type="entry name" value="Cobalamin-bd"/>
</dbReference>
<keyword evidence="4" id="KW-0408">Iron</keyword>
<keyword evidence="2" id="KW-0949">S-adenosyl-L-methionine</keyword>
<dbReference type="SMART" id="SM00729">
    <property type="entry name" value="Elp3"/>
    <property type="match status" value="1"/>
</dbReference>
<dbReference type="SFLD" id="SFLDG01123">
    <property type="entry name" value="methyltransferase_(Class_B)"/>
    <property type="match status" value="1"/>
</dbReference>
<feature type="domain" description="Radical SAM core" evidence="7">
    <location>
        <begin position="171"/>
        <end position="401"/>
    </location>
</feature>
<dbReference type="PANTHER" id="PTHR43409:SF16">
    <property type="entry name" value="SLR0320 PROTEIN"/>
    <property type="match status" value="1"/>
</dbReference>
<dbReference type="PROSITE" id="PS51918">
    <property type="entry name" value="RADICAL_SAM"/>
    <property type="match status" value="1"/>
</dbReference>
<protein>
    <submittedName>
        <fullName evidence="8">B12-binding domain-containing radical SAM protein</fullName>
    </submittedName>
</protein>
<evidence type="ECO:0000259" key="7">
    <source>
        <dbReference type="PROSITE" id="PS51918"/>
    </source>
</evidence>
<dbReference type="InterPro" id="IPR006638">
    <property type="entry name" value="Elp3/MiaA/NifB-like_rSAM"/>
</dbReference>
<dbReference type="InterPro" id="IPR023404">
    <property type="entry name" value="rSAM_horseshoe"/>
</dbReference>
<dbReference type="Proteomes" id="UP000823895">
    <property type="component" value="Unassembled WGS sequence"/>
</dbReference>
<dbReference type="SFLD" id="SFLDS00029">
    <property type="entry name" value="Radical_SAM"/>
    <property type="match status" value="1"/>
</dbReference>